<evidence type="ECO:0000313" key="3">
    <source>
        <dbReference type="EMBL" id="MFD2265445.1"/>
    </source>
</evidence>
<evidence type="ECO:0000259" key="2">
    <source>
        <dbReference type="Pfam" id="PF00561"/>
    </source>
</evidence>
<dbReference type="EMBL" id="JBHUIP010000016">
    <property type="protein sequence ID" value="MFD2265445.1"/>
    <property type="molecule type" value="Genomic_DNA"/>
</dbReference>
<reference evidence="4" key="1">
    <citation type="journal article" date="2019" name="Int. J. Syst. Evol. Microbiol.">
        <title>The Global Catalogue of Microorganisms (GCM) 10K type strain sequencing project: providing services to taxonomists for standard genome sequencing and annotation.</title>
        <authorList>
            <consortium name="The Broad Institute Genomics Platform"/>
            <consortium name="The Broad Institute Genome Sequencing Center for Infectious Disease"/>
            <person name="Wu L."/>
            <person name="Ma J."/>
        </authorList>
    </citation>
    <scope>NUCLEOTIDE SEQUENCE [LARGE SCALE GENOMIC DNA]</scope>
    <source>
        <strain evidence="4">CGMCC 1.19062</strain>
    </source>
</reference>
<protein>
    <submittedName>
        <fullName evidence="3">Alpha/beta hydrolase family protein</fullName>
        <ecNumber evidence="3">3.4.-.-</ecNumber>
    </submittedName>
</protein>
<keyword evidence="4" id="KW-1185">Reference proteome</keyword>
<evidence type="ECO:0000256" key="1">
    <source>
        <dbReference type="ARBA" id="ARBA00022801"/>
    </source>
</evidence>
<gene>
    <name evidence="3" type="ORF">ACFSM5_21265</name>
</gene>
<dbReference type="SUPFAM" id="SSF53474">
    <property type="entry name" value="alpha/beta-Hydrolases"/>
    <property type="match status" value="1"/>
</dbReference>
<dbReference type="InterPro" id="IPR029058">
    <property type="entry name" value="AB_hydrolase_fold"/>
</dbReference>
<name>A0ABW5DX38_9PROT</name>
<sequence>MAREEIVTFEVEGEAVVGTLRLAGGNASPVVLLLHGFAGTRDELATPALGMGIFAYVAERLETLGFSSLRIDFRGSGESGGRFADTTYSCQIADCVAAMEFIAAHPAIDPSRLYLLGWSQGGLVAAVTAGQTNRPAGIALWAAVGEPAVSFPTLIGQEAYQRGLASDRPVDIQMPWGASLTLGPAFFAEVAAMDPLTHIAAYRGPAFFAEGTLDRAIAVGTAGKFAAAHRGPQELWTAPMDHAFNSGTTRETLDDLIAATAAFFTRTPAT</sequence>
<evidence type="ECO:0000313" key="4">
    <source>
        <dbReference type="Proteomes" id="UP001597295"/>
    </source>
</evidence>
<comment type="caution">
    <text evidence="3">The sequence shown here is derived from an EMBL/GenBank/DDBJ whole genome shotgun (WGS) entry which is preliminary data.</text>
</comment>
<dbReference type="PANTHER" id="PTHR43265:SF1">
    <property type="entry name" value="ESTERASE ESTD"/>
    <property type="match status" value="1"/>
</dbReference>
<dbReference type="InterPro" id="IPR000073">
    <property type="entry name" value="AB_hydrolase_1"/>
</dbReference>
<dbReference type="InterPro" id="IPR053145">
    <property type="entry name" value="AB_hydrolase_Est10"/>
</dbReference>
<dbReference type="RefSeq" id="WP_379878791.1">
    <property type="nucleotide sequence ID" value="NZ_JBHUIP010000016.1"/>
</dbReference>
<dbReference type="Proteomes" id="UP001597295">
    <property type="component" value="Unassembled WGS sequence"/>
</dbReference>
<dbReference type="EC" id="3.4.-.-" evidence="3"/>
<dbReference type="PANTHER" id="PTHR43265">
    <property type="entry name" value="ESTERASE ESTD"/>
    <property type="match status" value="1"/>
</dbReference>
<dbReference type="GO" id="GO:0016787">
    <property type="term" value="F:hydrolase activity"/>
    <property type="evidence" value="ECO:0007669"/>
    <property type="project" value="UniProtKB-KW"/>
</dbReference>
<organism evidence="3 4">
    <name type="scientific">Lacibacterium aquatile</name>
    <dbReference type="NCBI Taxonomy" id="1168082"/>
    <lineage>
        <taxon>Bacteria</taxon>
        <taxon>Pseudomonadati</taxon>
        <taxon>Pseudomonadota</taxon>
        <taxon>Alphaproteobacteria</taxon>
        <taxon>Rhodospirillales</taxon>
        <taxon>Rhodospirillaceae</taxon>
    </lineage>
</organism>
<proteinExistence type="predicted"/>
<dbReference type="Gene3D" id="3.40.50.1820">
    <property type="entry name" value="alpha/beta hydrolase"/>
    <property type="match status" value="1"/>
</dbReference>
<keyword evidence="1 3" id="KW-0378">Hydrolase</keyword>
<accession>A0ABW5DX38</accession>
<dbReference type="InterPro" id="IPR002471">
    <property type="entry name" value="Pept_S9_AS"/>
</dbReference>
<feature type="domain" description="AB hydrolase-1" evidence="2">
    <location>
        <begin position="29"/>
        <end position="132"/>
    </location>
</feature>
<dbReference type="Pfam" id="PF00561">
    <property type="entry name" value="Abhydrolase_1"/>
    <property type="match status" value="1"/>
</dbReference>
<dbReference type="PROSITE" id="PS00708">
    <property type="entry name" value="PRO_ENDOPEP_SER"/>
    <property type="match status" value="1"/>
</dbReference>